<gene>
    <name evidence="2" type="ORF">OR37_03515</name>
</gene>
<protein>
    <submittedName>
        <fullName evidence="2">Uncharacterized protein</fullName>
    </submittedName>
</protein>
<evidence type="ECO:0000313" key="3">
    <source>
        <dbReference type="Proteomes" id="UP000013063"/>
    </source>
</evidence>
<dbReference type="Proteomes" id="UP000013063">
    <property type="component" value="Unassembled WGS sequence"/>
</dbReference>
<reference evidence="2 3" key="1">
    <citation type="journal article" date="2013" name="Genome Announc.">
        <title>Draft Genome Sequence for Caulobacter sp. Strain OR37, a Bacterium Tolerant to Heavy Metals.</title>
        <authorList>
            <person name="Utturkar S.M."/>
            <person name="Bollmann A."/>
            <person name="Brzoska R.M."/>
            <person name="Klingeman D.M."/>
            <person name="Epstein S.E."/>
            <person name="Palumbo A.V."/>
            <person name="Brown S.D."/>
        </authorList>
    </citation>
    <scope>NUCLEOTIDE SEQUENCE [LARGE SCALE GENOMIC DNA]</scope>
    <source>
        <strain evidence="2 3">OR37</strain>
    </source>
</reference>
<evidence type="ECO:0000256" key="1">
    <source>
        <dbReference type="SAM" id="Phobius"/>
    </source>
</evidence>
<dbReference type="EMBL" id="APMP01000029">
    <property type="protein sequence ID" value="ENZ80603.1"/>
    <property type="molecule type" value="Genomic_DNA"/>
</dbReference>
<accession>R0E4U7</accession>
<dbReference type="RefSeq" id="WP_004622838.1">
    <property type="nucleotide sequence ID" value="NZ_APMP01000029.1"/>
</dbReference>
<feature type="transmembrane region" description="Helical" evidence="1">
    <location>
        <begin position="20"/>
        <end position="40"/>
    </location>
</feature>
<proteinExistence type="predicted"/>
<keyword evidence="1" id="KW-0472">Membrane</keyword>
<keyword evidence="3" id="KW-1185">Reference proteome</keyword>
<sequence precursor="true">MALLDHHRAHGRQHPAGSALCIGLTLAGLTALAVVLSWMMTFVGS</sequence>
<keyword evidence="1" id="KW-0812">Transmembrane</keyword>
<organism evidence="2 3">
    <name type="scientific">Caulobacter vibrioides OR37</name>
    <dbReference type="NCBI Taxonomy" id="1292034"/>
    <lineage>
        <taxon>Bacteria</taxon>
        <taxon>Pseudomonadati</taxon>
        <taxon>Pseudomonadota</taxon>
        <taxon>Alphaproteobacteria</taxon>
        <taxon>Caulobacterales</taxon>
        <taxon>Caulobacteraceae</taxon>
        <taxon>Caulobacter</taxon>
    </lineage>
</organism>
<evidence type="ECO:0000313" key="2">
    <source>
        <dbReference type="EMBL" id="ENZ80603.1"/>
    </source>
</evidence>
<dbReference type="AlphaFoldDB" id="R0E4U7"/>
<dbReference type="PATRIC" id="fig|1292034.3.peg.3488"/>
<comment type="caution">
    <text evidence="2">The sequence shown here is derived from an EMBL/GenBank/DDBJ whole genome shotgun (WGS) entry which is preliminary data.</text>
</comment>
<keyword evidence="1" id="KW-1133">Transmembrane helix</keyword>
<name>R0E4U7_CAUVI</name>